<dbReference type="InterPro" id="IPR000172">
    <property type="entry name" value="GMC_OxRdtase_N"/>
</dbReference>
<dbReference type="InterPro" id="IPR036188">
    <property type="entry name" value="FAD/NAD-bd_sf"/>
</dbReference>
<feature type="non-terminal residue" evidence="5">
    <location>
        <position position="594"/>
    </location>
</feature>
<dbReference type="PANTHER" id="PTHR11552:SF115">
    <property type="entry name" value="DEHYDROGENASE XPTC-RELATED"/>
    <property type="match status" value="1"/>
</dbReference>
<evidence type="ECO:0000313" key="6">
    <source>
        <dbReference type="Proteomes" id="UP000016932"/>
    </source>
</evidence>
<dbReference type="eggNOG" id="KOG1238">
    <property type="taxonomic scope" value="Eukaryota"/>
</dbReference>
<feature type="non-terminal residue" evidence="5">
    <location>
        <position position="1"/>
    </location>
</feature>
<dbReference type="RefSeq" id="XP_007921815.1">
    <property type="nucleotide sequence ID" value="XM_007923624.1"/>
</dbReference>
<evidence type="ECO:0000313" key="5">
    <source>
        <dbReference type="EMBL" id="EME89005.1"/>
    </source>
</evidence>
<dbReference type="Pfam" id="PF00732">
    <property type="entry name" value="GMC_oxred_N"/>
    <property type="match status" value="1"/>
</dbReference>
<dbReference type="GeneID" id="19330298"/>
<dbReference type="KEGG" id="pfj:MYCFIDRAFT_116030"/>
<reference evidence="5 6" key="1">
    <citation type="journal article" date="2012" name="PLoS Pathog.">
        <title>Diverse lifestyles and strategies of plant pathogenesis encoded in the genomes of eighteen Dothideomycetes fungi.</title>
        <authorList>
            <person name="Ohm R.A."/>
            <person name="Feau N."/>
            <person name="Henrissat B."/>
            <person name="Schoch C.L."/>
            <person name="Horwitz B.A."/>
            <person name="Barry K.W."/>
            <person name="Condon B.J."/>
            <person name="Copeland A.C."/>
            <person name="Dhillon B."/>
            <person name="Glaser F."/>
            <person name="Hesse C.N."/>
            <person name="Kosti I."/>
            <person name="LaButti K."/>
            <person name="Lindquist E.A."/>
            <person name="Lucas S."/>
            <person name="Salamov A.A."/>
            <person name="Bradshaw R.E."/>
            <person name="Ciuffetti L."/>
            <person name="Hamelin R.C."/>
            <person name="Kema G.H.J."/>
            <person name="Lawrence C."/>
            <person name="Scott J.A."/>
            <person name="Spatafora J.W."/>
            <person name="Turgeon B.G."/>
            <person name="de Wit P.J.G.M."/>
            <person name="Zhong S."/>
            <person name="Goodwin S.B."/>
            <person name="Grigoriev I.V."/>
        </authorList>
    </citation>
    <scope>NUCLEOTIDE SEQUENCE [LARGE SCALE GENOMIC DNA]</scope>
    <source>
        <strain evidence="5 6">CIRAD86</strain>
    </source>
</reference>
<proteinExistence type="inferred from homology"/>
<dbReference type="GO" id="GO:0044550">
    <property type="term" value="P:secondary metabolite biosynthetic process"/>
    <property type="evidence" value="ECO:0007669"/>
    <property type="project" value="TreeGrafter"/>
</dbReference>
<dbReference type="Gene3D" id="3.30.560.10">
    <property type="entry name" value="Glucose Oxidase, domain 3"/>
    <property type="match status" value="1"/>
</dbReference>
<dbReference type="Pfam" id="PF05199">
    <property type="entry name" value="GMC_oxred_C"/>
    <property type="match status" value="1"/>
</dbReference>
<dbReference type="EMBL" id="KB446555">
    <property type="protein sequence ID" value="EME89005.1"/>
    <property type="molecule type" value="Genomic_DNA"/>
</dbReference>
<dbReference type="HOGENOM" id="CLU_002865_6_1_1"/>
<dbReference type="SUPFAM" id="SSF51905">
    <property type="entry name" value="FAD/NAD(P)-binding domain"/>
    <property type="match status" value="1"/>
</dbReference>
<dbReference type="Proteomes" id="UP000016932">
    <property type="component" value="Unassembled WGS sequence"/>
</dbReference>
<organism evidence="5 6">
    <name type="scientific">Pseudocercospora fijiensis (strain CIRAD86)</name>
    <name type="common">Black leaf streak disease fungus</name>
    <name type="synonym">Mycosphaerella fijiensis</name>
    <dbReference type="NCBI Taxonomy" id="383855"/>
    <lineage>
        <taxon>Eukaryota</taxon>
        <taxon>Fungi</taxon>
        <taxon>Dikarya</taxon>
        <taxon>Ascomycota</taxon>
        <taxon>Pezizomycotina</taxon>
        <taxon>Dothideomycetes</taxon>
        <taxon>Dothideomycetidae</taxon>
        <taxon>Mycosphaerellales</taxon>
        <taxon>Mycosphaerellaceae</taxon>
        <taxon>Pseudocercospora</taxon>
    </lineage>
</organism>
<evidence type="ECO:0000259" key="4">
    <source>
        <dbReference type="Pfam" id="PF05199"/>
    </source>
</evidence>
<evidence type="ECO:0000256" key="1">
    <source>
        <dbReference type="ARBA" id="ARBA00010790"/>
    </source>
</evidence>
<evidence type="ECO:0008006" key="7">
    <source>
        <dbReference type="Google" id="ProtNLM"/>
    </source>
</evidence>
<feature type="domain" description="Glucose-methanol-choline oxidoreductase N-terminal" evidence="3">
    <location>
        <begin position="3"/>
        <end position="310"/>
    </location>
</feature>
<evidence type="ECO:0000256" key="2">
    <source>
        <dbReference type="PIRSR" id="PIRSR000137-2"/>
    </source>
</evidence>
<comment type="similarity">
    <text evidence="1">Belongs to the GMC oxidoreductase family.</text>
</comment>
<dbReference type="InterPro" id="IPR012132">
    <property type="entry name" value="GMC_OxRdtase"/>
</dbReference>
<evidence type="ECO:0000259" key="3">
    <source>
        <dbReference type="Pfam" id="PF00732"/>
    </source>
</evidence>
<sequence length="594" mass="65201">QTYDYIVVGGGTAGLTVANRLSENPNVSVLVVEYGYLDNNWTTLVPFFARFNQDPNEFSLTSAPQQHVDNKSYSIRVASTVGGGSVTNRMAFDRGSKADYDAWESLGNADWGWNGLLPYFLKSTNFTPPQPDSATKWHLTWNASSYGTSGPVRVNLPEYQWPQQPRFRAAFQEVEGSDIGYPTEINDGSPVGVGWVPNSQDSTSQTRSDARTAYWDPARYRPNLHLVVGTKVTKVIFENKTAAGIEMISREDSFRARVRARKEVILAAGPVFSANILHRSGVGPKSMLQAAGIDVVHDLPGVGMNLQDHPLLYLSYNLTNNTYPAPQDLISNATLMTLASQDYIMYQSGPWLLAHSSSSAYLSLPQISPTTTTTKTLLSDLDSQESSTYLPKSYTDPPKAGYWAQLQILKSLLLHSRDSAIYEMPFNGDTTFVINTLLKPLSRGTIALNTSDPDLGPLIDFNFLANPVDRDLVLTMLNFTRTYFQTPTMQTLGAVEKLPGYNDHATANSNSTTDPLEILKRKNLITPTSSQLSGACSMMPLELGGVVDSDLLVYGVERLSVVDSSIMPLIPSSHLCATVYAVAEKAADLIKIRH</sequence>
<keyword evidence="6" id="KW-1185">Reference proteome</keyword>
<dbReference type="GO" id="GO:0050660">
    <property type="term" value="F:flavin adenine dinucleotide binding"/>
    <property type="evidence" value="ECO:0007669"/>
    <property type="project" value="InterPro"/>
</dbReference>
<keyword evidence="2" id="KW-0285">Flavoprotein</keyword>
<dbReference type="VEuPathDB" id="FungiDB:MYCFIDRAFT_116030"/>
<gene>
    <name evidence="5" type="ORF">MYCFIDRAFT_116030</name>
</gene>
<dbReference type="InterPro" id="IPR007867">
    <property type="entry name" value="GMC_OxRtase_C"/>
</dbReference>
<dbReference type="OrthoDB" id="269227at2759"/>
<name>N1Q843_PSEFD</name>
<dbReference type="Gene3D" id="3.50.50.60">
    <property type="entry name" value="FAD/NAD(P)-binding domain"/>
    <property type="match status" value="1"/>
</dbReference>
<dbReference type="AlphaFoldDB" id="N1Q843"/>
<dbReference type="PIRSF" id="PIRSF000137">
    <property type="entry name" value="Alcohol_oxidase"/>
    <property type="match status" value="1"/>
</dbReference>
<dbReference type="SUPFAM" id="SSF54373">
    <property type="entry name" value="FAD-linked reductases, C-terminal domain"/>
    <property type="match status" value="1"/>
</dbReference>
<dbReference type="GO" id="GO:0016614">
    <property type="term" value="F:oxidoreductase activity, acting on CH-OH group of donors"/>
    <property type="evidence" value="ECO:0007669"/>
    <property type="project" value="InterPro"/>
</dbReference>
<feature type="domain" description="Glucose-methanol-choline oxidoreductase C-terminal" evidence="4">
    <location>
        <begin position="440"/>
        <end position="583"/>
    </location>
</feature>
<protein>
    <recommendedName>
        <fullName evidence="7">Glucose-methanol-choline oxidoreductase N-terminal domain-containing protein</fullName>
    </recommendedName>
</protein>
<accession>N1Q843</accession>
<dbReference type="PANTHER" id="PTHR11552">
    <property type="entry name" value="GLUCOSE-METHANOL-CHOLINE GMC OXIDOREDUCTASE"/>
    <property type="match status" value="1"/>
</dbReference>
<feature type="binding site" evidence="2">
    <location>
        <position position="232"/>
    </location>
    <ligand>
        <name>FAD</name>
        <dbReference type="ChEBI" id="CHEBI:57692"/>
    </ligand>
</feature>
<keyword evidence="2" id="KW-0274">FAD</keyword>
<comment type="cofactor">
    <cofactor evidence="2">
        <name>FAD</name>
        <dbReference type="ChEBI" id="CHEBI:57692"/>
    </cofactor>
</comment>